<dbReference type="Proteomes" id="UP000507222">
    <property type="component" value="Unassembled WGS sequence"/>
</dbReference>
<sequence length="62" mass="6288">MAASKSFMLLLASVLIVEIISAFAPSPNPSAADVPPNPAAAVDFVEIIAASASAPPPGEWLR</sequence>
<organism evidence="2 3">
    <name type="scientific">Prunus armeniaca</name>
    <name type="common">Apricot</name>
    <name type="synonym">Armeniaca vulgaris</name>
    <dbReference type="NCBI Taxonomy" id="36596"/>
    <lineage>
        <taxon>Eukaryota</taxon>
        <taxon>Viridiplantae</taxon>
        <taxon>Streptophyta</taxon>
        <taxon>Embryophyta</taxon>
        <taxon>Tracheophyta</taxon>
        <taxon>Spermatophyta</taxon>
        <taxon>Magnoliopsida</taxon>
        <taxon>eudicotyledons</taxon>
        <taxon>Gunneridae</taxon>
        <taxon>Pentapetalae</taxon>
        <taxon>rosids</taxon>
        <taxon>fabids</taxon>
        <taxon>Rosales</taxon>
        <taxon>Rosaceae</taxon>
        <taxon>Amygdaloideae</taxon>
        <taxon>Amygdaleae</taxon>
        <taxon>Prunus</taxon>
    </lineage>
</organism>
<evidence type="ECO:0000313" key="3">
    <source>
        <dbReference type="Proteomes" id="UP000507222"/>
    </source>
</evidence>
<gene>
    <name evidence="2" type="ORF">CURHAP_LOCUS14407</name>
</gene>
<name>A0A6J5U0N2_PRUAR</name>
<evidence type="ECO:0000313" key="2">
    <source>
        <dbReference type="EMBL" id="CAB4269157.1"/>
    </source>
</evidence>
<reference evidence="2 3" key="1">
    <citation type="submission" date="2020-05" db="EMBL/GenBank/DDBJ databases">
        <authorList>
            <person name="Campoy J."/>
            <person name="Schneeberger K."/>
            <person name="Spophaly S."/>
        </authorList>
    </citation>
    <scope>NUCLEOTIDE SEQUENCE [LARGE SCALE GENOMIC DNA]</scope>
    <source>
        <strain evidence="2">PruArmRojPasFocal</strain>
    </source>
</reference>
<feature type="chain" id="PRO_5027073601" evidence="1">
    <location>
        <begin position="23"/>
        <end position="62"/>
    </location>
</feature>
<proteinExistence type="predicted"/>
<feature type="signal peptide" evidence="1">
    <location>
        <begin position="1"/>
        <end position="22"/>
    </location>
</feature>
<dbReference type="EMBL" id="CAEKDK010000002">
    <property type="protein sequence ID" value="CAB4269157.1"/>
    <property type="molecule type" value="Genomic_DNA"/>
</dbReference>
<dbReference type="AlphaFoldDB" id="A0A6J5U0N2"/>
<accession>A0A6J5U0N2</accession>
<keyword evidence="1" id="KW-0732">Signal</keyword>
<protein>
    <submittedName>
        <fullName evidence="2">Uncharacterized protein</fullName>
    </submittedName>
</protein>
<evidence type="ECO:0000256" key="1">
    <source>
        <dbReference type="SAM" id="SignalP"/>
    </source>
</evidence>